<proteinExistence type="predicted"/>
<gene>
    <name evidence="1" type="ORF">OD459_15200</name>
</gene>
<accession>A0AA46PFF6</accession>
<dbReference type="Proteomes" id="UP001163104">
    <property type="component" value="Chromosome"/>
</dbReference>
<reference evidence="1" key="1">
    <citation type="submission" date="2022-10" db="EMBL/GenBank/DDBJ databases">
        <title>Mechanism of multi-heavy metal repair in Cytobacillus Firmus M7.</title>
        <authorList>
            <person name="Li X."/>
            <person name="Yu C."/>
        </authorList>
    </citation>
    <scope>NUCLEOTIDE SEQUENCE</scope>
    <source>
        <strain evidence="1">M7</strain>
    </source>
</reference>
<protein>
    <submittedName>
        <fullName evidence="1">Uncharacterized protein</fullName>
    </submittedName>
</protein>
<dbReference type="AlphaFoldDB" id="A0AA46PFF6"/>
<organism evidence="1 2">
    <name type="scientific">Cytobacillus firmus</name>
    <name type="common">Bacillus firmus</name>
    <dbReference type="NCBI Taxonomy" id="1399"/>
    <lineage>
        <taxon>Bacteria</taxon>
        <taxon>Bacillati</taxon>
        <taxon>Bacillota</taxon>
        <taxon>Bacilli</taxon>
        <taxon>Bacillales</taxon>
        <taxon>Bacillaceae</taxon>
        <taxon>Cytobacillus</taxon>
    </lineage>
</organism>
<evidence type="ECO:0000313" key="1">
    <source>
        <dbReference type="EMBL" id="UYG93553.1"/>
    </source>
</evidence>
<evidence type="ECO:0000313" key="2">
    <source>
        <dbReference type="Proteomes" id="UP001163104"/>
    </source>
</evidence>
<name>A0AA46PFF6_CYTFI</name>
<dbReference type="EMBL" id="CP107027">
    <property type="protein sequence ID" value="UYG93553.1"/>
    <property type="molecule type" value="Genomic_DNA"/>
</dbReference>
<dbReference type="RefSeq" id="WP_048009496.1">
    <property type="nucleotide sequence ID" value="NZ_CP085390.1"/>
</dbReference>
<sequence length="74" mass="8383">MKLFNEPLKGFLVNDLAAYDSEENDNQVVYQIRKGEVLVIGEFNSIKYESGTALIIFANDEVISVDKNMIILKN</sequence>